<feature type="compositionally biased region" description="Basic and acidic residues" evidence="1">
    <location>
        <begin position="110"/>
        <end position="124"/>
    </location>
</feature>
<proteinExistence type="predicted"/>
<feature type="region of interest" description="Disordered" evidence="1">
    <location>
        <begin position="110"/>
        <end position="141"/>
    </location>
</feature>
<accession>A0A0B7H3K4</accession>
<name>A0A0B7H3K4_9FLAO</name>
<evidence type="ECO:0000313" key="4">
    <source>
        <dbReference type="Proteomes" id="UP000038055"/>
    </source>
</evidence>
<dbReference type="eggNOG" id="ENOG503104K">
    <property type="taxonomic scope" value="Bacteria"/>
</dbReference>
<protein>
    <recommendedName>
        <fullName evidence="2">DUF4296 domain-containing protein</fullName>
    </recommendedName>
</protein>
<evidence type="ECO:0000259" key="2">
    <source>
        <dbReference type="Pfam" id="PF14129"/>
    </source>
</evidence>
<gene>
    <name evidence="3" type="ORF">CCYN2B_110051</name>
</gene>
<dbReference type="STRING" id="28189.CCYN74_10129"/>
<organism evidence="3 4">
    <name type="scientific">Capnocytophaga cynodegmi</name>
    <dbReference type="NCBI Taxonomy" id="28189"/>
    <lineage>
        <taxon>Bacteria</taxon>
        <taxon>Pseudomonadati</taxon>
        <taxon>Bacteroidota</taxon>
        <taxon>Flavobacteriia</taxon>
        <taxon>Flavobacteriales</taxon>
        <taxon>Flavobacteriaceae</taxon>
        <taxon>Capnocytophaga</taxon>
    </lineage>
</organism>
<sequence length="141" mass="16533">MSFMKSKFFYIIFVLFLVSCGRNIVSKPEKLLSEKEMESLMYDLAVFDAIKSVDYQLMDTISFNVNEIIYKKYGIDSLSFAENMIYYASFPKKYDKIIKNVDTLLQKERDKFSEKPNETEKLLSDETIPTIDSLENNEPLK</sequence>
<dbReference type="AlphaFoldDB" id="A0A0B7H3K4"/>
<feature type="domain" description="DUF4296" evidence="2">
    <location>
        <begin position="28"/>
        <end position="110"/>
    </location>
</feature>
<evidence type="ECO:0000313" key="3">
    <source>
        <dbReference type="EMBL" id="CEN32532.1"/>
    </source>
</evidence>
<dbReference type="InterPro" id="IPR025381">
    <property type="entry name" value="DUF4296"/>
</dbReference>
<keyword evidence="4" id="KW-1185">Reference proteome</keyword>
<dbReference type="PROSITE" id="PS51257">
    <property type="entry name" value="PROKAR_LIPOPROTEIN"/>
    <property type="match status" value="1"/>
</dbReference>
<dbReference type="EMBL" id="CDOD01000003">
    <property type="protein sequence ID" value="CEN32532.1"/>
    <property type="molecule type" value="Genomic_DNA"/>
</dbReference>
<dbReference type="Proteomes" id="UP000038055">
    <property type="component" value="Unassembled WGS sequence"/>
</dbReference>
<dbReference type="Pfam" id="PF14129">
    <property type="entry name" value="DUF4296"/>
    <property type="match status" value="1"/>
</dbReference>
<reference evidence="4" key="1">
    <citation type="submission" date="2015-01" db="EMBL/GenBank/DDBJ databases">
        <authorList>
            <person name="MANFREDI Pablo"/>
        </authorList>
    </citation>
    <scope>NUCLEOTIDE SEQUENCE [LARGE SCALE GENOMIC DNA]</scope>
    <source>
        <strain evidence="4">Ccyn2B</strain>
    </source>
</reference>
<evidence type="ECO:0000256" key="1">
    <source>
        <dbReference type="SAM" id="MobiDB-lite"/>
    </source>
</evidence>